<evidence type="ECO:0000313" key="2">
    <source>
        <dbReference type="Proteomes" id="UP001140949"/>
    </source>
</evidence>
<dbReference type="Gene3D" id="1.20.58.2240">
    <property type="match status" value="1"/>
</dbReference>
<dbReference type="AlphaFoldDB" id="A0AAX6HXR1"/>
<dbReference type="EMBL" id="JANAVB010006389">
    <property type="protein sequence ID" value="KAJ6845327.1"/>
    <property type="molecule type" value="Genomic_DNA"/>
</dbReference>
<organism evidence="1 2">
    <name type="scientific">Iris pallida</name>
    <name type="common">Sweet iris</name>
    <dbReference type="NCBI Taxonomy" id="29817"/>
    <lineage>
        <taxon>Eukaryota</taxon>
        <taxon>Viridiplantae</taxon>
        <taxon>Streptophyta</taxon>
        <taxon>Embryophyta</taxon>
        <taxon>Tracheophyta</taxon>
        <taxon>Spermatophyta</taxon>
        <taxon>Magnoliopsida</taxon>
        <taxon>Liliopsida</taxon>
        <taxon>Asparagales</taxon>
        <taxon>Iridaceae</taxon>
        <taxon>Iridoideae</taxon>
        <taxon>Irideae</taxon>
        <taxon>Iris</taxon>
    </lineage>
</organism>
<reference evidence="1" key="1">
    <citation type="journal article" date="2023" name="GigaByte">
        <title>Genome assembly of the bearded iris, Iris pallida Lam.</title>
        <authorList>
            <person name="Bruccoleri R.E."/>
            <person name="Oakeley E.J."/>
            <person name="Faust A.M.E."/>
            <person name="Altorfer M."/>
            <person name="Dessus-Babus S."/>
            <person name="Burckhardt D."/>
            <person name="Oertli M."/>
            <person name="Naumann U."/>
            <person name="Petersen F."/>
            <person name="Wong J."/>
        </authorList>
    </citation>
    <scope>NUCLEOTIDE SEQUENCE</scope>
    <source>
        <strain evidence="1">GSM-AAB239-AS_SAM_17_03QT</strain>
    </source>
</reference>
<evidence type="ECO:0000313" key="1">
    <source>
        <dbReference type="EMBL" id="KAJ6845327.1"/>
    </source>
</evidence>
<comment type="caution">
    <text evidence="1">The sequence shown here is derived from an EMBL/GenBank/DDBJ whole genome shotgun (WGS) entry which is preliminary data.</text>
</comment>
<reference evidence="1" key="2">
    <citation type="submission" date="2023-04" db="EMBL/GenBank/DDBJ databases">
        <authorList>
            <person name="Bruccoleri R.E."/>
            <person name="Oakeley E.J."/>
            <person name="Faust A.-M."/>
            <person name="Dessus-Babus S."/>
            <person name="Altorfer M."/>
            <person name="Burckhardt D."/>
            <person name="Oertli M."/>
            <person name="Naumann U."/>
            <person name="Petersen F."/>
            <person name="Wong J."/>
        </authorList>
    </citation>
    <scope>NUCLEOTIDE SEQUENCE</scope>
    <source>
        <strain evidence="1">GSM-AAB239-AS_SAM_17_03QT</strain>
        <tissue evidence="1">Leaf</tissue>
    </source>
</reference>
<dbReference type="Proteomes" id="UP001140949">
    <property type="component" value="Unassembled WGS sequence"/>
</dbReference>
<sequence length="190" mass="22119">MIGTLRALWDLFPMFTNTSWDEASNLAFLKKGMGARFKERPQPWVSNISVDDIHSGGFLSCIKNLWKMGLLELLWVIRQFALKILKESFGLESLYMKMLRYPATDPKSNEMIYGFTVDSNEQKLALLYLPALQCIAYGTCHIVEHYNSHGHKTGKSYVELEIWSFREAGLLYILIFLWITDSLLMRFQYQ</sequence>
<dbReference type="PANTHER" id="PTHR31354">
    <property type="entry name" value="OS01G0793500 PROTEIN"/>
    <property type="match status" value="1"/>
</dbReference>
<name>A0AAX6HXR1_IRIPA</name>
<gene>
    <name evidence="1" type="ORF">M6B38_289800</name>
</gene>
<dbReference type="PANTHER" id="PTHR31354:SF2">
    <property type="entry name" value="OS01G0793500 PROTEIN"/>
    <property type="match status" value="1"/>
</dbReference>
<protein>
    <submittedName>
        <fullName evidence="1">Uncharacterized protein</fullName>
    </submittedName>
</protein>
<accession>A0AAX6HXR1</accession>
<proteinExistence type="predicted"/>
<keyword evidence="2" id="KW-1185">Reference proteome</keyword>